<gene>
    <name evidence="12" type="ORF">GCM10022393_42130</name>
</gene>
<dbReference type="InterPro" id="IPR013654">
    <property type="entry name" value="PAS_2"/>
</dbReference>
<evidence type="ECO:0000313" key="13">
    <source>
        <dbReference type="Proteomes" id="UP001500459"/>
    </source>
</evidence>
<evidence type="ECO:0000313" key="12">
    <source>
        <dbReference type="EMBL" id="GAA3522981.1"/>
    </source>
</evidence>
<dbReference type="Pfam" id="PF01590">
    <property type="entry name" value="GAF"/>
    <property type="match status" value="1"/>
</dbReference>
<dbReference type="InterPro" id="IPR036890">
    <property type="entry name" value="HATPase_C_sf"/>
</dbReference>
<keyword evidence="4" id="KW-0600">Photoreceptor protein</keyword>
<comment type="caution">
    <text evidence="12">The sequence shown here is derived from an EMBL/GenBank/DDBJ whole genome shotgun (WGS) entry which is preliminary data.</text>
</comment>
<keyword evidence="6" id="KW-0808">Transferase</keyword>
<dbReference type="SUPFAM" id="SSF55785">
    <property type="entry name" value="PYP-like sensor domain (PAS domain)"/>
    <property type="match status" value="1"/>
</dbReference>
<keyword evidence="13" id="KW-1185">Reference proteome</keyword>
<dbReference type="Proteomes" id="UP001500459">
    <property type="component" value="Unassembled WGS sequence"/>
</dbReference>
<evidence type="ECO:0000256" key="4">
    <source>
        <dbReference type="ARBA" id="ARBA00022543"/>
    </source>
</evidence>
<feature type="domain" description="Histidine kinase" evidence="11">
    <location>
        <begin position="523"/>
        <end position="732"/>
    </location>
</feature>
<evidence type="ECO:0000256" key="8">
    <source>
        <dbReference type="ARBA" id="ARBA00022991"/>
    </source>
</evidence>
<dbReference type="PROSITE" id="PS50109">
    <property type="entry name" value="HIS_KIN"/>
    <property type="match status" value="1"/>
</dbReference>
<dbReference type="EMBL" id="BAABCW010000032">
    <property type="protein sequence ID" value="GAA3522981.1"/>
    <property type="molecule type" value="Genomic_DNA"/>
</dbReference>
<dbReference type="InterPro" id="IPR043150">
    <property type="entry name" value="Phytochrome_PHY_sf"/>
</dbReference>
<dbReference type="SUPFAM" id="SSF55874">
    <property type="entry name" value="ATPase domain of HSP90 chaperone/DNA topoisomerase II/histidine kinase"/>
    <property type="match status" value="1"/>
</dbReference>
<keyword evidence="5" id="KW-0716">Sensory transduction</keyword>
<comment type="similarity">
    <text evidence="2">In the N-terminal section; belongs to the phytochrome family.</text>
</comment>
<dbReference type="Gene3D" id="3.30.450.40">
    <property type="match status" value="1"/>
</dbReference>
<dbReference type="InterPro" id="IPR036097">
    <property type="entry name" value="HisK_dim/P_sf"/>
</dbReference>
<keyword evidence="7" id="KW-0418">Kinase</keyword>
<dbReference type="SUPFAM" id="SSF55781">
    <property type="entry name" value="GAF domain-like"/>
    <property type="match status" value="2"/>
</dbReference>
<organism evidence="12 13">
    <name type="scientific">Aquimarina addita</name>
    <dbReference type="NCBI Taxonomy" id="870485"/>
    <lineage>
        <taxon>Bacteria</taxon>
        <taxon>Pseudomonadati</taxon>
        <taxon>Bacteroidota</taxon>
        <taxon>Flavobacteriia</taxon>
        <taxon>Flavobacteriales</taxon>
        <taxon>Flavobacteriaceae</taxon>
        <taxon>Aquimarina</taxon>
    </lineage>
</organism>
<dbReference type="InterPro" id="IPR013515">
    <property type="entry name" value="Phytochrome_cen-reg"/>
</dbReference>
<evidence type="ECO:0000256" key="7">
    <source>
        <dbReference type="ARBA" id="ARBA00022777"/>
    </source>
</evidence>
<dbReference type="InterPro" id="IPR029016">
    <property type="entry name" value="GAF-like_dom_sf"/>
</dbReference>
<evidence type="ECO:0000259" key="11">
    <source>
        <dbReference type="PROSITE" id="PS50109"/>
    </source>
</evidence>
<dbReference type="Pfam" id="PF00512">
    <property type="entry name" value="HisKA"/>
    <property type="match status" value="1"/>
</dbReference>
<keyword evidence="8" id="KW-0157">Chromophore</keyword>
<dbReference type="InterPro" id="IPR001294">
    <property type="entry name" value="Phytochrome"/>
</dbReference>
<dbReference type="Pfam" id="PF00360">
    <property type="entry name" value="PHY"/>
    <property type="match status" value="1"/>
</dbReference>
<feature type="domain" description="Phytochrome chromophore attachment site" evidence="10">
    <location>
        <begin position="144"/>
        <end position="304"/>
    </location>
</feature>
<dbReference type="InterPro" id="IPR050351">
    <property type="entry name" value="BphY/WalK/GraS-like"/>
</dbReference>
<evidence type="ECO:0000259" key="10">
    <source>
        <dbReference type="PROSITE" id="PS50046"/>
    </source>
</evidence>
<dbReference type="SMART" id="SM00388">
    <property type="entry name" value="HisKA"/>
    <property type="match status" value="1"/>
</dbReference>
<dbReference type="Gene3D" id="3.30.565.10">
    <property type="entry name" value="Histidine kinase-like ATPase, C-terminal domain"/>
    <property type="match status" value="1"/>
</dbReference>
<dbReference type="SMART" id="SM00065">
    <property type="entry name" value="GAF"/>
    <property type="match status" value="1"/>
</dbReference>
<dbReference type="Gene3D" id="3.30.450.20">
    <property type="entry name" value="PAS domain"/>
    <property type="match status" value="1"/>
</dbReference>
<dbReference type="Gene3D" id="1.10.287.130">
    <property type="match status" value="1"/>
</dbReference>
<evidence type="ECO:0000256" key="5">
    <source>
        <dbReference type="ARBA" id="ARBA00022606"/>
    </source>
</evidence>
<evidence type="ECO:0000256" key="3">
    <source>
        <dbReference type="ARBA" id="ARBA00012438"/>
    </source>
</evidence>
<dbReference type="InterPro" id="IPR035965">
    <property type="entry name" value="PAS-like_dom_sf"/>
</dbReference>
<dbReference type="PRINTS" id="PR01033">
    <property type="entry name" value="PHYTOCHROME"/>
</dbReference>
<dbReference type="PANTHER" id="PTHR42878">
    <property type="entry name" value="TWO-COMPONENT HISTIDINE KINASE"/>
    <property type="match status" value="1"/>
</dbReference>
<dbReference type="CDD" id="cd00082">
    <property type="entry name" value="HisKA"/>
    <property type="match status" value="1"/>
</dbReference>
<keyword evidence="12" id="KW-0067">ATP-binding</keyword>
<proteinExistence type="inferred from homology"/>
<reference evidence="13" key="1">
    <citation type="journal article" date="2019" name="Int. J. Syst. Evol. Microbiol.">
        <title>The Global Catalogue of Microorganisms (GCM) 10K type strain sequencing project: providing services to taxonomists for standard genome sequencing and annotation.</title>
        <authorList>
            <consortium name="The Broad Institute Genomics Platform"/>
            <consortium name="The Broad Institute Genome Sequencing Center for Infectious Disease"/>
            <person name="Wu L."/>
            <person name="Ma J."/>
        </authorList>
    </citation>
    <scope>NUCLEOTIDE SEQUENCE [LARGE SCALE GENOMIC DNA]</scope>
    <source>
        <strain evidence="13">JCM 17106</strain>
    </source>
</reference>
<name>A0ABP6UWF8_9FLAO</name>
<evidence type="ECO:0000256" key="6">
    <source>
        <dbReference type="ARBA" id="ARBA00022679"/>
    </source>
</evidence>
<dbReference type="EC" id="2.7.13.3" evidence="3"/>
<comment type="catalytic activity">
    <reaction evidence="1">
        <text>ATP + protein L-histidine = ADP + protein N-phospho-L-histidine.</text>
        <dbReference type="EC" id="2.7.13.3"/>
    </reaction>
</comment>
<keyword evidence="9" id="KW-0675">Receptor</keyword>
<dbReference type="SUPFAM" id="SSF47384">
    <property type="entry name" value="Homodimeric domain of signal transducing histidine kinase"/>
    <property type="match status" value="1"/>
</dbReference>
<evidence type="ECO:0000256" key="1">
    <source>
        <dbReference type="ARBA" id="ARBA00000085"/>
    </source>
</evidence>
<dbReference type="InterPro" id="IPR003594">
    <property type="entry name" value="HATPase_dom"/>
</dbReference>
<dbReference type="InterPro" id="IPR016132">
    <property type="entry name" value="Phyto_chromo_attachment"/>
</dbReference>
<sequence length="735" mass="82944">MESPSALYPKKVDLTNCDKEPIHIVGKIQNHGYLIACNPNTLKISYFSQNCLDLFDVSSDELAENHIHTLFSESLIDQIKNNCNEHKIVPIPITLKEEDFILIAHSVDTQAIIIELEKADEPLDPIIYQQQLSLAINSLSAIKNEFDMCKEVAQLIKSFFDYDRVMIYQFDSHWNGKVVAEEKEAHLESWLGLQYPATDIPQQARKLFLKQGVRIVADVSSDTIPITNSASHKAPLDLSNSELRAVSPIHIEYLTNMGVGATLTAAIIYQNELWGLIACHHYSPKFLNYHRRLSVKLITQMFSSQLGLLTMNIALEKTNQSNKIRLKLIEQMSKGWDIESILSVESYSMLDITEAEGAALFMNGAIKTIGNTPEEEEITKLISWIQTQHNSDVLYTSHLGSIYADAHKITETASGILTLFISNSKNDMLIWFKPEVIQTVDWGGNPNEKSVDSNQILSPRKSFAKWTEEQSGHSLPWSDMEIASTKALKDHITNIIVEKYDEINFLNKKLVAANEELESFSYSVSHDLRSPLRGIDGFAQIIKEDYFDSLDEYGQQAINTIISSINKMNTLIDDILAFAGLGKTLLKRDKINMQELISDVLGFLQVDRLYANTYINVHQLPPAYGDRGMIFQLLINLIGNALKYSSKEEKPNIEIGYENEYYYIKDNGIGFDISHVTKIFGVFNRLVNDEYQGSGIGLAISKRVVEKHGGDIKVRSTPQKGSVFSFNLNKNDQLS</sequence>
<dbReference type="InterPro" id="IPR003018">
    <property type="entry name" value="GAF"/>
</dbReference>
<dbReference type="PANTHER" id="PTHR42878:SF15">
    <property type="entry name" value="BACTERIOPHYTOCHROME"/>
    <property type="match status" value="1"/>
</dbReference>
<dbReference type="InterPro" id="IPR005467">
    <property type="entry name" value="His_kinase_dom"/>
</dbReference>
<dbReference type="Pfam" id="PF02518">
    <property type="entry name" value="HATPase_c"/>
    <property type="match status" value="1"/>
</dbReference>
<dbReference type="PROSITE" id="PS50046">
    <property type="entry name" value="PHYTOCHROME_2"/>
    <property type="match status" value="1"/>
</dbReference>
<dbReference type="Gene3D" id="3.30.450.270">
    <property type="match status" value="1"/>
</dbReference>
<keyword evidence="12" id="KW-0547">Nucleotide-binding</keyword>
<evidence type="ECO:0000256" key="2">
    <source>
        <dbReference type="ARBA" id="ARBA00006402"/>
    </source>
</evidence>
<accession>A0ABP6UWF8</accession>
<evidence type="ECO:0000256" key="9">
    <source>
        <dbReference type="ARBA" id="ARBA00023170"/>
    </source>
</evidence>
<protein>
    <recommendedName>
        <fullName evidence="3">histidine kinase</fullName>
        <ecNumber evidence="3">2.7.13.3</ecNumber>
    </recommendedName>
</protein>
<dbReference type="SMART" id="SM00387">
    <property type="entry name" value="HATPase_c"/>
    <property type="match status" value="1"/>
</dbReference>
<dbReference type="Pfam" id="PF08446">
    <property type="entry name" value="PAS_2"/>
    <property type="match status" value="1"/>
</dbReference>
<dbReference type="RefSeq" id="WP_344930874.1">
    <property type="nucleotide sequence ID" value="NZ_BAABCW010000032.1"/>
</dbReference>
<dbReference type="InterPro" id="IPR003661">
    <property type="entry name" value="HisK_dim/P_dom"/>
</dbReference>
<dbReference type="GO" id="GO:0005524">
    <property type="term" value="F:ATP binding"/>
    <property type="evidence" value="ECO:0007669"/>
    <property type="project" value="UniProtKB-KW"/>
</dbReference>